<feature type="non-terminal residue" evidence="1">
    <location>
        <position position="1"/>
    </location>
</feature>
<gene>
    <name evidence="1" type="ORF">EV702DRAFT_927335</name>
</gene>
<organism evidence="1 2">
    <name type="scientific">Suillus placidus</name>
    <dbReference type="NCBI Taxonomy" id="48579"/>
    <lineage>
        <taxon>Eukaryota</taxon>
        <taxon>Fungi</taxon>
        <taxon>Dikarya</taxon>
        <taxon>Basidiomycota</taxon>
        <taxon>Agaricomycotina</taxon>
        <taxon>Agaricomycetes</taxon>
        <taxon>Agaricomycetidae</taxon>
        <taxon>Boletales</taxon>
        <taxon>Suillineae</taxon>
        <taxon>Suillaceae</taxon>
        <taxon>Suillus</taxon>
    </lineage>
</organism>
<dbReference type="Proteomes" id="UP000714275">
    <property type="component" value="Unassembled WGS sequence"/>
</dbReference>
<keyword evidence="2" id="KW-1185">Reference proteome</keyword>
<reference evidence="1" key="1">
    <citation type="journal article" date="2020" name="New Phytol.">
        <title>Comparative genomics reveals dynamic genome evolution in host specialist ectomycorrhizal fungi.</title>
        <authorList>
            <person name="Lofgren L.A."/>
            <person name="Nguyen N.H."/>
            <person name="Vilgalys R."/>
            <person name="Ruytinx J."/>
            <person name="Liao H.L."/>
            <person name="Branco S."/>
            <person name="Kuo A."/>
            <person name="LaButti K."/>
            <person name="Lipzen A."/>
            <person name="Andreopoulos W."/>
            <person name="Pangilinan J."/>
            <person name="Riley R."/>
            <person name="Hundley H."/>
            <person name="Na H."/>
            <person name="Barry K."/>
            <person name="Grigoriev I.V."/>
            <person name="Stajich J.E."/>
            <person name="Kennedy P.G."/>
        </authorList>
    </citation>
    <scope>NUCLEOTIDE SEQUENCE</scope>
    <source>
        <strain evidence="1">DOB743</strain>
    </source>
</reference>
<dbReference type="AlphaFoldDB" id="A0A9P6ZGA5"/>
<feature type="non-terminal residue" evidence="1">
    <location>
        <position position="121"/>
    </location>
</feature>
<dbReference type="EMBL" id="JABBWD010000116">
    <property type="protein sequence ID" value="KAG1764960.1"/>
    <property type="molecule type" value="Genomic_DNA"/>
</dbReference>
<dbReference type="OrthoDB" id="6017046at2759"/>
<accession>A0A9P6ZGA5</accession>
<evidence type="ECO:0000313" key="2">
    <source>
        <dbReference type="Proteomes" id="UP000714275"/>
    </source>
</evidence>
<evidence type="ECO:0000313" key="1">
    <source>
        <dbReference type="EMBL" id="KAG1764960.1"/>
    </source>
</evidence>
<proteinExistence type="predicted"/>
<protein>
    <submittedName>
        <fullName evidence="1">Uncharacterized protein</fullName>
    </submittedName>
</protein>
<name>A0A9P6ZGA5_9AGAM</name>
<comment type="caution">
    <text evidence="1">The sequence shown here is derived from an EMBL/GenBank/DDBJ whole genome shotgun (WGS) entry which is preliminary data.</text>
</comment>
<sequence>EIRQILHDHFDAEFDGRFVGSKDAIDRVPIVCLGPWHQQHADEKLCAQALRMWDITLPIYAFKDQFSTFVPYMRCLPSVRLSNVIGHVFLDLVEEYGCVPIPLTTDKGSEVGDMLLASSLL</sequence>